<dbReference type="RefSeq" id="WP_163962350.1">
    <property type="nucleotide sequence ID" value="NZ_JAAGNX010000001.1"/>
</dbReference>
<dbReference type="AlphaFoldDB" id="A0A6B2LYG3"/>
<evidence type="ECO:0008006" key="3">
    <source>
        <dbReference type="Google" id="ProtNLM"/>
    </source>
</evidence>
<protein>
    <recommendedName>
        <fullName evidence="3">Tetratricopeptide repeat protein</fullName>
    </recommendedName>
</protein>
<dbReference type="EMBL" id="JAAGNX010000001">
    <property type="protein sequence ID" value="NDV61423.1"/>
    <property type="molecule type" value="Genomic_DNA"/>
</dbReference>
<dbReference type="Gene3D" id="1.25.40.10">
    <property type="entry name" value="Tetratricopeptide repeat domain"/>
    <property type="match status" value="1"/>
</dbReference>
<sequence>MKCRLLILFIAIGFPSILFALLDNELVAQFIESPETARSEFAAGKLSGLGESISAAVYASLKKGQSEKALTLLSIGVEILPDDPHILGIQGVVAALAGEIETALVLLENAYVWNRENALVNYNLGNLLVQSGSVANWIRGKHLLLGVMDSDDADIIERAGLTLLVNQRIPLLPEETQTVHARLESLSVFRADNPGLSGEARELIRLRLAGAEEATNPVVENSDTASAEDLSLTMEEAKATDRFHELKPLALAAIEEGRPTEAYKALYYAFMAGVPFSLSELNQLLDLSREQGILVETVRIAEGLVKKSPDDPGLLNEYCYYRFLAGENAAQTLGSARELVAGAPMVPEFRTTLMLGLLVSKQEKEALKVLEEVPFDLTVPDTRIKLVYACVLAANEQSVVADGIRDSIPLEDLLPAELDLLEAF</sequence>
<organism evidence="1 2">
    <name type="scientific">Oceanipulchritudo coccoides</name>
    <dbReference type="NCBI Taxonomy" id="2706888"/>
    <lineage>
        <taxon>Bacteria</taxon>
        <taxon>Pseudomonadati</taxon>
        <taxon>Verrucomicrobiota</taxon>
        <taxon>Opitutia</taxon>
        <taxon>Puniceicoccales</taxon>
        <taxon>Oceanipulchritudinaceae</taxon>
        <taxon>Oceanipulchritudo</taxon>
    </lineage>
</organism>
<keyword evidence="2" id="KW-1185">Reference proteome</keyword>
<accession>A0A6B2LYG3</accession>
<proteinExistence type="predicted"/>
<name>A0A6B2LYG3_9BACT</name>
<gene>
    <name evidence="1" type="ORF">G0Q06_03065</name>
</gene>
<dbReference type="InterPro" id="IPR011990">
    <property type="entry name" value="TPR-like_helical_dom_sf"/>
</dbReference>
<dbReference type="SUPFAM" id="SSF48452">
    <property type="entry name" value="TPR-like"/>
    <property type="match status" value="1"/>
</dbReference>
<evidence type="ECO:0000313" key="1">
    <source>
        <dbReference type="EMBL" id="NDV61423.1"/>
    </source>
</evidence>
<evidence type="ECO:0000313" key="2">
    <source>
        <dbReference type="Proteomes" id="UP000478417"/>
    </source>
</evidence>
<dbReference type="Proteomes" id="UP000478417">
    <property type="component" value="Unassembled WGS sequence"/>
</dbReference>
<comment type="caution">
    <text evidence="1">The sequence shown here is derived from an EMBL/GenBank/DDBJ whole genome shotgun (WGS) entry which is preliminary data.</text>
</comment>
<reference evidence="1 2" key="1">
    <citation type="submission" date="2020-02" db="EMBL/GenBank/DDBJ databases">
        <title>Albibacoteraceae fam. nov., the first described family within the subdivision 4 Verrucomicrobia.</title>
        <authorList>
            <person name="Xi F."/>
        </authorList>
    </citation>
    <scope>NUCLEOTIDE SEQUENCE [LARGE SCALE GENOMIC DNA]</scope>
    <source>
        <strain evidence="1 2">CK1056</strain>
    </source>
</reference>